<protein>
    <submittedName>
        <fullName evidence="1">Uncharacterized protein</fullName>
    </submittedName>
</protein>
<organism evidence="1 2">
    <name type="scientific">Trichodelitschia bisporula</name>
    <dbReference type="NCBI Taxonomy" id="703511"/>
    <lineage>
        <taxon>Eukaryota</taxon>
        <taxon>Fungi</taxon>
        <taxon>Dikarya</taxon>
        <taxon>Ascomycota</taxon>
        <taxon>Pezizomycotina</taxon>
        <taxon>Dothideomycetes</taxon>
        <taxon>Dothideomycetes incertae sedis</taxon>
        <taxon>Phaeotrichales</taxon>
        <taxon>Phaeotrichaceae</taxon>
        <taxon>Trichodelitschia</taxon>
    </lineage>
</organism>
<proteinExistence type="predicted"/>
<dbReference type="Proteomes" id="UP000799640">
    <property type="component" value="Unassembled WGS sequence"/>
</dbReference>
<sequence length="88" mass="9234">MIDAPGPNILLWPKATTLQPPVPKSISAGDILIEDAFPSPPPTPPYTQGPAAGFSCPVSSATRTEAHECTACAVEKIHKEAQDLAEKI</sequence>
<keyword evidence="2" id="KW-1185">Reference proteome</keyword>
<evidence type="ECO:0000313" key="1">
    <source>
        <dbReference type="EMBL" id="KAF2395840.1"/>
    </source>
</evidence>
<accession>A0A6G1HIK5</accession>
<reference evidence="1" key="1">
    <citation type="journal article" date="2020" name="Stud. Mycol.">
        <title>101 Dothideomycetes genomes: a test case for predicting lifestyles and emergence of pathogens.</title>
        <authorList>
            <person name="Haridas S."/>
            <person name="Albert R."/>
            <person name="Binder M."/>
            <person name="Bloem J."/>
            <person name="Labutti K."/>
            <person name="Salamov A."/>
            <person name="Andreopoulos B."/>
            <person name="Baker S."/>
            <person name="Barry K."/>
            <person name="Bills G."/>
            <person name="Bluhm B."/>
            <person name="Cannon C."/>
            <person name="Castanera R."/>
            <person name="Culley D."/>
            <person name="Daum C."/>
            <person name="Ezra D."/>
            <person name="Gonzalez J."/>
            <person name="Henrissat B."/>
            <person name="Kuo A."/>
            <person name="Liang C."/>
            <person name="Lipzen A."/>
            <person name="Lutzoni F."/>
            <person name="Magnuson J."/>
            <person name="Mondo S."/>
            <person name="Nolan M."/>
            <person name="Ohm R."/>
            <person name="Pangilinan J."/>
            <person name="Park H.-J."/>
            <person name="Ramirez L."/>
            <person name="Alfaro M."/>
            <person name="Sun H."/>
            <person name="Tritt A."/>
            <person name="Yoshinaga Y."/>
            <person name="Zwiers L.-H."/>
            <person name="Turgeon B."/>
            <person name="Goodwin S."/>
            <person name="Spatafora J."/>
            <person name="Crous P."/>
            <person name="Grigoriev I."/>
        </authorList>
    </citation>
    <scope>NUCLEOTIDE SEQUENCE</scope>
    <source>
        <strain evidence="1">CBS 262.69</strain>
    </source>
</reference>
<gene>
    <name evidence="1" type="ORF">EJ06DRAFT_534523</name>
</gene>
<name>A0A6G1HIK5_9PEZI</name>
<evidence type="ECO:0000313" key="2">
    <source>
        <dbReference type="Proteomes" id="UP000799640"/>
    </source>
</evidence>
<dbReference type="EMBL" id="ML996710">
    <property type="protein sequence ID" value="KAF2395840.1"/>
    <property type="molecule type" value="Genomic_DNA"/>
</dbReference>
<dbReference type="AlphaFoldDB" id="A0A6G1HIK5"/>